<keyword evidence="1" id="KW-1133">Transmembrane helix</keyword>
<evidence type="ECO:0000313" key="2">
    <source>
        <dbReference type="EMBL" id="OAD72871.1"/>
    </source>
</evidence>
<feature type="transmembrane region" description="Helical" evidence="1">
    <location>
        <begin position="6"/>
        <end position="26"/>
    </location>
</feature>
<sequence length="106" mass="12733">MSIRNINLFSEKIIIWDMISILIFVYQKCKMFSIPLQTLNYGEIYFSLLSTIVSIFYVYEYFKHRYEKATFGKKYLTSDNKIFNIFNSTLSLINSTLSYLDIFERK</sequence>
<keyword evidence="3" id="KW-1185">Reference proteome</keyword>
<evidence type="ECO:0000256" key="1">
    <source>
        <dbReference type="SAM" id="Phobius"/>
    </source>
</evidence>
<dbReference type="InParanoid" id="A0A163AE84"/>
<accession>A0A163AE84</accession>
<dbReference type="VEuPathDB" id="FungiDB:PHYBLDRAFT_65201"/>
<dbReference type="GeneID" id="29002318"/>
<keyword evidence="1" id="KW-0812">Transmembrane</keyword>
<dbReference type="RefSeq" id="XP_018290911.1">
    <property type="nucleotide sequence ID" value="XM_018441412.1"/>
</dbReference>
<reference evidence="3" key="1">
    <citation type="submission" date="2015-06" db="EMBL/GenBank/DDBJ databases">
        <title>Expansion of signal transduction pathways in fungi by whole-genome duplication.</title>
        <authorList>
            <consortium name="DOE Joint Genome Institute"/>
            <person name="Corrochano L.M."/>
            <person name="Kuo A."/>
            <person name="Marcet-Houben M."/>
            <person name="Polaino S."/>
            <person name="Salamov A."/>
            <person name="Villalobos J.M."/>
            <person name="Alvarez M.I."/>
            <person name="Avalos J."/>
            <person name="Benito E.P."/>
            <person name="Benoit I."/>
            <person name="Burger G."/>
            <person name="Camino L.P."/>
            <person name="Canovas D."/>
            <person name="Cerda-Olmedo E."/>
            <person name="Cheng J.-F."/>
            <person name="Dominguez A."/>
            <person name="Elias M."/>
            <person name="Eslava A.P."/>
            <person name="Glaser F."/>
            <person name="Grimwood J."/>
            <person name="Gutierrez G."/>
            <person name="Heitman J."/>
            <person name="Henrissat B."/>
            <person name="Iturriaga E.A."/>
            <person name="Lang B.F."/>
            <person name="Lavin J.L."/>
            <person name="Lee S."/>
            <person name="Li W."/>
            <person name="Lindquist E."/>
            <person name="Lopez-Garcia S."/>
            <person name="Luque E.M."/>
            <person name="Marcos A.T."/>
            <person name="Martin J."/>
            <person name="McCluskey K."/>
            <person name="Medina H.R."/>
            <person name="Miralles-Duran A."/>
            <person name="Miyazaki A."/>
            <person name="Munoz-Torres E."/>
            <person name="Oguiza J.A."/>
            <person name="Ohm R."/>
            <person name="Olmedo M."/>
            <person name="Orejas M."/>
            <person name="Ortiz-Castellanos L."/>
            <person name="Pisabarro A.G."/>
            <person name="Rodriguez-Romero J."/>
            <person name="Ruiz-Herrera J."/>
            <person name="Ruiz-Vazquez R."/>
            <person name="Sanz C."/>
            <person name="Schackwitz W."/>
            <person name="Schmutz J."/>
            <person name="Shahriari M."/>
            <person name="Shelest E."/>
            <person name="Silva-Franco F."/>
            <person name="Soanes D."/>
            <person name="Syed K."/>
            <person name="Tagua V.G."/>
            <person name="Talbot N.J."/>
            <person name="Thon M."/>
            <person name="De vries R.P."/>
            <person name="Wiebenga A."/>
            <person name="Yadav J.S."/>
            <person name="Braun E.L."/>
            <person name="Baker S."/>
            <person name="Garre V."/>
            <person name="Horwitz B."/>
            <person name="Torres-Martinez S."/>
            <person name="Idnurm A."/>
            <person name="Herrera-Estrella A."/>
            <person name="Gabaldon T."/>
            <person name="Grigoriev I.V."/>
        </authorList>
    </citation>
    <scope>NUCLEOTIDE SEQUENCE [LARGE SCALE GENOMIC DNA]</scope>
    <source>
        <strain evidence="3">NRRL 1555(-)</strain>
    </source>
</reference>
<protein>
    <submittedName>
        <fullName evidence="2">Uncharacterized protein</fullName>
    </submittedName>
</protein>
<name>A0A163AE84_PHYB8</name>
<keyword evidence="1" id="KW-0472">Membrane</keyword>
<organism evidence="2 3">
    <name type="scientific">Phycomyces blakesleeanus (strain ATCC 8743b / DSM 1359 / FGSC 10004 / NBRC 33097 / NRRL 1555)</name>
    <dbReference type="NCBI Taxonomy" id="763407"/>
    <lineage>
        <taxon>Eukaryota</taxon>
        <taxon>Fungi</taxon>
        <taxon>Fungi incertae sedis</taxon>
        <taxon>Mucoromycota</taxon>
        <taxon>Mucoromycotina</taxon>
        <taxon>Mucoromycetes</taxon>
        <taxon>Mucorales</taxon>
        <taxon>Phycomycetaceae</taxon>
        <taxon>Phycomyces</taxon>
    </lineage>
</organism>
<dbReference type="Proteomes" id="UP000077315">
    <property type="component" value="Unassembled WGS sequence"/>
</dbReference>
<evidence type="ECO:0000313" key="3">
    <source>
        <dbReference type="Proteomes" id="UP000077315"/>
    </source>
</evidence>
<dbReference type="EMBL" id="KV440982">
    <property type="protein sequence ID" value="OAD72871.1"/>
    <property type="molecule type" value="Genomic_DNA"/>
</dbReference>
<gene>
    <name evidence="2" type="ORF">PHYBLDRAFT_65201</name>
</gene>
<feature type="transmembrane region" description="Helical" evidence="1">
    <location>
        <begin position="38"/>
        <end position="62"/>
    </location>
</feature>
<proteinExistence type="predicted"/>
<dbReference type="AlphaFoldDB" id="A0A163AE84"/>